<protein>
    <submittedName>
        <fullName evidence="3">Helix-turn-helix domain-containing protein</fullName>
    </submittedName>
</protein>
<dbReference type="SUPFAM" id="SSF81301">
    <property type="entry name" value="Nucleotidyltransferase"/>
    <property type="match status" value="1"/>
</dbReference>
<accession>A0A6L9S533</accession>
<evidence type="ECO:0000259" key="2">
    <source>
        <dbReference type="Pfam" id="PF09339"/>
    </source>
</evidence>
<dbReference type="Gene3D" id="3.30.460.10">
    <property type="entry name" value="Beta Polymerase, domain 2"/>
    <property type="match status" value="1"/>
</dbReference>
<dbReference type="Pfam" id="PF01909">
    <property type="entry name" value="NTP_transf_2"/>
    <property type="match status" value="1"/>
</dbReference>
<dbReference type="RefSeq" id="WP_163735165.1">
    <property type="nucleotide sequence ID" value="NZ_JAAGOA010000004.1"/>
</dbReference>
<dbReference type="Gene3D" id="1.10.10.10">
    <property type="entry name" value="Winged helix-like DNA-binding domain superfamily/Winged helix DNA-binding domain"/>
    <property type="match status" value="1"/>
</dbReference>
<proteinExistence type="predicted"/>
<dbReference type="InterPro" id="IPR036390">
    <property type="entry name" value="WH_DNA-bd_sf"/>
</dbReference>
<dbReference type="EMBL" id="JAAGOA010000004">
    <property type="protein sequence ID" value="NEE00093.1"/>
    <property type="molecule type" value="Genomic_DNA"/>
</dbReference>
<keyword evidence="4" id="KW-1185">Reference proteome</keyword>
<dbReference type="InterPro" id="IPR011991">
    <property type="entry name" value="ArsR-like_HTH"/>
</dbReference>
<dbReference type="InterPro" id="IPR002934">
    <property type="entry name" value="Polymerase_NTP_transf_dom"/>
</dbReference>
<sequence length="214" mass="23268">MDYLDPVRALLPGVNGAVLSVLTHTNQPLTLRQLAERAGVTHPQAARHAERLERLGIVRRQLAGRSHLLDLTESAASVWLRSLASLRDVVLAGMRESATRISPEPLSLVVFGSFARGTATADSDIDVLTVAPRARTDDLQWQNAVSEWLDSVAELAGNPVADIVVEADELPERVDEPLWRSIREEGVVLAGQRLGDLIRHGMVTGKEVRPDDGA</sequence>
<dbReference type="GO" id="GO:0016779">
    <property type="term" value="F:nucleotidyltransferase activity"/>
    <property type="evidence" value="ECO:0007669"/>
    <property type="project" value="InterPro"/>
</dbReference>
<dbReference type="GO" id="GO:0003677">
    <property type="term" value="F:DNA binding"/>
    <property type="evidence" value="ECO:0007669"/>
    <property type="project" value="InterPro"/>
</dbReference>
<dbReference type="CDD" id="cd00090">
    <property type="entry name" value="HTH_ARSR"/>
    <property type="match status" value="1"/>
</dbReference>
<evidence type="ECO:0000313" key="3">
    <source>
        <dbReference type="EMBL" id="NEE00093.1"/>
    </source>
</evidence>
<reference evidence="3 4" key="1">
    <citation type="submission" date="2020-02" db="EMBL/GenBank/DDBJ databases">
        <authorList>
            <person name="Li X.-J."/>
            <person name="Han X.-M."/>
        </authorList>
    </citation>
    <scope>NUCLEOTIDE SEQUENCE [LARGE SCALE GENOMIC DNA]</scope>
    <source>
        <strain evidence="3 4">CCTCC AB 2017055</strain>
    </source>
</reference>
<evidence type="ECO:0000313" key="4">
    <source>
        <dbReference type="Proteomes" id="UP000475214"/>
    </source>
</evidence>
<feature type="domain" description="HTH iclR-type" evidence="2">
    <location>
        <begin position="17"/>
        <end position="61"/>
    </location>
</feature>
<gene>
    <name evidence="3" type="ORF">G1H10_07910</name>
</gene>
<name>A0A6L9S533_9ACTN</name>
<dbReference type="SUPFAM" id="SSF46785">
    <property type="entry name" value="Winged helix' DNA-binding domain"/>
    <property type="match status" value="1"/>
</dbReference>
<dbReference type="InterPro" id="IPR043519">
    <property type="entry name" value="NT_sf"/>
</dbReference>
<dbReference type="Pfam" id="PF09339">
    <property type="entry name" value="HTH_IclR"/>
    <property type="match status" value="1"/>
</dbReference>
<dbReference type="AlphaFoldDB" id="A0A6L9S533"/>
<dbReference type="CDD" id="cd05403">
    <property type="entry name" value="NT_KNTase_like"/>
    <property type="match status" value="1"/>
</dbReference>
<dbReference type="InterPro" id="IPR005471">
    <property type="entry name" value="Tscrpt_reg_IclR_N"/>
</dbReference>
<dbReference type="GO" id="GO:0006355">
    <property type="term" value="P:regulation of DNA-templated transcription"/>
    <property type="evidence" value="ECO:0007669"/>
    <property type="project" value="InterPro"/>
</dbReference>
<feature type="domain" description="Polymerase nucleotidyl transferase" evidence="1">
    <location>
        <begin position="97"/>
        <end position="144"/>
    </location>
</feature>
<dbReference type="Proteomes" id="UP000475214">
    <property type="component" value="Unassembled WGS sequence"/>
</dbReference>
<comment type="caution">
    <text evidence="3">The sequence shown here is derived from an EMBL/GenBank/DDBJ whole genome shotgun (WGS) entry which is preliminary data.</text>
</comment>
<dbReference type="InterPro" id="IPR036388">
    <property type="entry name" value="WH-like_DNA-bd_sf"/>
</dbReference>
<evidence type="ECO:0000259" key="1">
    <source>
        <dbReference type="Pfam" id="PF01909"/>
    </source>
</evidence>
<organism evidence="3 4">
    <name type="scientific">Phytoactinopolyspora halotolerans</name>
    <dbReference type="NCBI Taxonomy" id="1981512"/>
    <lineage>
        <taxon>Bacteria</taxon>
        <taxon>Bacillati</taxon>
        <taxon>Actinomycetota</taxon>
        <taxon>Actinomycetes</taxon>
        <taxon>Jiangellales</taxon>
        <taxon>Jiangellaceae</taxon>
        <taxon>Phytoactinopolyspora</taxon>
    </lineage>
</organism>